<proteinExistence type="predicted"/>
<dbReference type="SUPFAM" id="SSF47473">
    <property type="entry name" value="EF-hand"/>
    <property type="match status" value="1"/>
</dbReference>
<dbReference type="PROSITE" id="PS50222">
    <property type="entry name" value="EF_HAND_2"/>
    <property type="match status" value="1"/>
</dbReference>
<name>A0A834LUU9_RHOSS</name>
<accession>A0A834LUU9</accession>
<dbReference type="OrthoDB" id="8785703at2759"/>
<protein>
    <recommendedName>
        <fullName evidence="2">EF-hand domain-containing protein</fullName>
    </recommendedName>
</protein>
<feature type="domain" description="EF-hand" evidence="2">
    <location>
        <begin position="20"/>
        <end position="55"/>
    </location>
</feature>
<dbReference type="InterPro" id="IPR018247">
    <property type="entry name" value="EF_Hand_1_Ca_BS"/>
</dbReference>
<organism evidence="3 4">
    <name type="scientific">Rhododendron simsii</name>
    <name type="common">Sims's rhododendron</name>
    <dbReference type="NCBI Taxonomy" id="118357"/>
    <lineage>
        <taxon>Eukaryota</taxon>
        <taxon>Viridiplantae</taxon>
        <taxon>Streptophyta</taxon>
        <taxon>Embryophyta</taxon>
        <taxon>Tracheophyta</taxon>
        <taxon>Spermatophyta</taxon>
        <taxon>Magnoliopsida</taxon>
        <taxon>eudicotyledons</taxon>
        <taxon>Gunneridae</taxon>
        <taxon>Pentapetalae</taxon>
        <taxon>asterids</taxon>
        <taxon>Ericales</taxon>
        <taxon>Ericaceae</taxon>
        <taxon>Ericoideae</taxon>
        <taxon>Rhodoreae</taxon>
        <taxon>Rhododendron</taxon>
    </lineage>
</organism>
<reference evidence="3" key="1">
    <citation type="submission" date="2019-11" db="EMBL/GenBank/DDBJ databases">
        <authorList>
            <person name="Liu Y."/>
            <person name="Hou J."/>
            <person name="Li T.-Q."/>
            <person name="Guan C.-H."/>
            <person name="Wu X."/>
            <person name="Wu H.-Z."/>
            <person name="Ling F."/>
            <person name="Zhang R."/>
            <person name="Shi X.-G."/>
            <person name="Ren J.-P."/>
            <person name="Chen E.-F."/>
            <person name="Sun J.-M."/>
        </authorList>
    </citation>
    <scope>NUCLEOTIDE SEQUENCE</scope>
    <source>
        <strain evidence="3">Adult_tree_wgs_1</strain>
        <tissue evidence="3">Leaves</tissue>
    </source>
</reference>
<dbReference type="Gene3D" id="1.10.238.10">
    <property type="entry name" value="EF-hand"/>
    <property type="match status" value="1"/>
</dbReference>
<comment type="caution">
    <text evidence="3">The sequence shown here is derived from an EMBL/GenBank/DDBJ whole genome shotgun (WGS) entry which is preliminary data.</text>
</comment>
<sequence>MDYDKIRGAAMAYYANLSDEEQLHAWKFFKSLDTDGNGTVSRKEYLSFLEKEGYADTQTAFRMLDRNGDSGLDFEECTSLFYIIRVHQGAVSCKNGSTQEKY</sequence>
<evidence type="ECO:0000256" key="1">
    <source>
        <dbReference type="ARBA" id="ARBA00022837"/>
    </source>
</evidence>
<gene>
    <name evidence="3" type="ORF">RHSIM_Rhsim02G0047000</name>
</gene>
<evidence type="ECO:0000259" key="2">
    <source>
        <dbReference type="PROSITE" id="PS50222"/>
    </source>
</evidence>
<dbReference type="SMART" id="SM00054">
    <property type="entry name" value="EFh"/>
    <property type="match status" value="2"/>
</dbReference>
<dbReference type="CDD" id="cd00051">
    <property type="entry name" value="EFh"/>
    <property type="match status" value="1"/>
</dbReference>
<dbReference type="Proteomes" id="UP000626092">
    <property type="component" value="Unassembled WGS sequence"/>
</dbReference>
<keyword evidence="4" id="KW-1185">Reference proteome</keyword>
<evidence type="ECO:0000313" key="3">
    <source>
        <dbReference type="EMBL" id="KAF7151497.1"/>
    </source>
</evidence>
<dbReference type="EMBL" id="WJXA01000002">
    <property type="protein sequence ID" value="KAF7151497.1"/>
    <property type="molecule type" value="Genomic_DNA"/>
</dbReference>
<dbReference type="InterPro" id="IPR002048">
    <property type="entry name" value="EF_hand_dom"/>
</dbReference>
<dbReference type="PROSITE" id="PS00018">
    <property type="entry name" value="EF_HAND_1"/>
    <property type="match status" value="1"/>
</dbReference>
<dbReference type="Pfam" id="PF13405">
    <property type="entry name" value="EF-hand_6"/>
    <property type="match status" value="1"/>
</dbReference>
<dbReference type="AlphaFoldDB" id="A0A834LUU9"/>
<keyword evidence="1" id="KW-0106">Calcium</keyword>
<dbReference type="GO" id="GO:0005509">
    <property type="term" value="F:calcium ion binding"/>
    <property type="evidence" value="ECO:0007669"/>
    <property type="project" value="InterPro"/>
</dbReference>
<evidence type="ECO:0000313" key="4">
    <source>
        <dbReference type="Proteomes" id="UP000626092"/>
    </source>
</evidence>
<dbReference type="InterPro" id="IPR011992">
    <property type="entry name" value="EF-hand-dom_pair"/>
</dbReference>